<dbReference type="Gene3D" id="1.10.238.10">
    <property type="entry name" value="EF-hand"/>
    <property type="match status" value="1"/>
</dbReference>
<dbReference type="Pfam" id="PF13499">
    <property type="entry name" value="EF-hand_7"/>
    <property type="match status" value="1"/>
</dbReference>
<evidence type="ECO:0000256" key="9">
    <source>
        <dbReference type="SAM" id="MobiDB-lite"/>
    </source>
</evidence>
<evidence type="ECO:0000256" key="8">
    <source>
        <dbReference type="ARBA" id="ARBA00023136"/>
    </source>
</evidence>
<dbReference type="InterPro" id="IPR011992">
    <property type="entry name" value="EF-hand-dom_pair"/>
</dbReference>
<dbReference type="GO" id="GO:0005509">
    <property type="term" value="F:calcium ion binding"/>
    <property type="evidence" value="ECO:0007669"/>
    <property type="project" value="InterPro"/>
</dbReference>
<dbReference type="GO" id="GO:0005886">
    <property type="term" value="C:plasma membrane"/>
    <property type="evidence" value="ECO:0007669"/>
    <property type="project" value="UniProtKB-SubCell"/>
</dbReference>
<evidence type="ECO:0000256" key="1">
    <source>
        <dbReference type="ARBA" id="ARBA00004651"/>
    </source>
</evidence>
<dbReference type="PROSITE" id="PS00018">
    <property type="entry name" value="EF_HAND_1"/>
    <property type="match status" value="2"/>
</dbReference>
<organism evidence="11 12">
    <name type="scientific">Effrenium voratum</name>
    <dbReference type="NCBI Taxonomy" id="2562239"/>
    <lineage>
        <taxon>Eukaryota</taxon>
        <taxon>Sar</taxon>
        <taxon>Alveolata</taxon>
        <taxon>Dinophyceae</taxon>
        <taxon>Suessiales</taxon>
        <taxon>Symbiodiniaceae</taxon>
        <taxon>Effrenium</taxon>
    </lineage>
</organism>
<keyword evidence="7" id="KW-0406">Ion transport</keyword>
<protein>
    <recommendedName>
        <fullName evidence="10">EF-hand domain-containing protein</fullName>
    </recommendedName>
</protein>
<evidence type="ECO:0000256" key="3">
    <source>
        <dbReference type="ARBA" id="ARBA00022475"/>
    </source>
</evidence>
<dbReference type="Proteomes" id="UP001178507">
    <property type="component" value="Unassembled WGS sequence"/>
</dbReference>
<keyword evidence="4" id="KW-0812">Transmembrane</keyword>
<evidence type="ECO:0000259" key="10">
    <source>
        <dbReference type="PROSITE" id="PS50222"/>
    </source>
</evidence>
<keyword evidence="12" id="KW-1185">Reference proteome</keyword>
<comment type="subcellular location">
    <subcellularLocation>
        <location evidence="1">Cell membrane</location>
        <topology evidence="1">Multi-pass membrane protein</topology>
    </subcellularLocation>
</comment>
<dbReference type="InterPro" id="IPR002048">
    <property type="entry name" value="EF_hand_dom"/>
</dbReference>
<dbReference type="PROSITE" id="PS50222">
    <property type="entry name" value="EF_HAND_2"/>
    <property type="match status" value="2"/>
</dbReference>
<feature type="compositionally biased region" description="Acidic residues" evidence="9">
    <location>
        <begin position="589"/>
        <end position="639"/>
    </location>
</feature>
<feature type="region of interest" description="Disordered" evidence="9">
    <location>
        <begin position="583"/>
        <end position="658"/>
    </location>
</feature>
<feature type="domain" description="EF-hand" evidence="10">
    <location>
        <begin position="534"/>
        <end position="569"/>
    </location>
</feature>
<evidence type="ECO:0000256" key="2">
    <source>
        <dbReference type="ARBA" id="ARBA00022448"/>
    </source>
</evidence>
<gene>
    <name evidence="11" type="ORF">EVOR1521_LOCUS2069</name>
</gene>
<dbReference type="EMBL" id="CAUJNA010000102">
    <property type="protein sequence ID" value="CAJ1371857.1"/>
    <property type="molecule type" value="Genomic_DNA"/>
</dbReference>
<dbReference type="GO" id="GO:0005254">
    <property type="term" value="F:chloride channel activity"/>
    <property type="evidence" value="ECO:0007669"/>
    <property type="project" value="InterPro"/>
</dbReference>
<evidence type="ECO:0000313" key="11">
    <source>
        <dbReference type="EMBL" id="CAJ1371857.1"/>
    </source>
</evidence>
<keyword evidence="8" id="KW-0472">Membrane</keyword>
<proteinExistence type="predicted"/>
<accession>A0AA36HNQ5</accession>
<sequence length="678" mass="75706">MAMLPELAQPCTLRKVWARPGPDRGEGSKPPALAPSLGLAAASAAAAAALESRRGVRRAAEKAEKETKSEKRSEKKSDKKSLPRARRYTSVALCLRRGRPWDLRFQRWTLLLSTPFALRDWIANLRGLWTSNLLRRIQAPVMCTTAVACAVCCLHAFLPRGKFWHGSTTGHALLVSALGLLLVFRTNTAYSRFWEGRQIWQRILDVGRDISRAAILWRNEMGPQTAAHMCRLVQAFPYCMIEHLRGRKDKSMRAKLERLIGPKGELACTIQSDFSLPVSSNRPLFLVNQLAHTIRSVPNGETVQAMYTNRERSWLMQNLEKLSSTIGACERLVQTPVPLSYVRHTSRFLSLFMLTLPFALVDVLGPYTVPVTCFASWALFGIFEIGLVIEDPFQGVLKVEVIADTLQADIEETIRSLGADDLLDAGALGMPKKRSEKKRSDASSWASSQTLPSTGEEISVAVAGARRESDSEEEERTPVPEPLEDPALDKLQKLRDSKSHLLLQIFQSYDVNGDKAIDKSEMEKVLRDTTDMEFSVDWLDTIFEEADADKDGYLTQAEWCSWAESCFERAEIADLVLRMPSSPLLPADTQDDTWDDKNEDEDAEHEEEEEKGEEDTEDAEARDEATESGDEAGDEADNADTERAEDTPSAARDTAKKRSDLVNFLLEGDDNPRCKVGA</sequence>
<keyword evidence="5" id="KW-0106">Calcium</keyword>
<name>A0AA36HNQ5_9DINO</name>
<evidence type="ECO:0000256" key="7">
    <source>
        <dbReference type="ARBA" id="ARBA00023065"/>
    </source>
</evidence>
<dbReference type="PANTHER" id="PTHR33281:SF19">
    <property type="entry name" value="VOLTAGE-DEPENDENT ANION CHANNEL-FORMING PROTEIN YNEE"/>
    <property type="match status" value="1"/>
</dbReference>
<dbReference type="CDD" id="cd00051">
    <property type="entry name" value="EFh"/>
    <property type="match status" value="1"/>
</dbReference>
<comment type="caution">
    <text evidence="11">The sequence shown here is derived from an EMBL/GenBank/DDBJ whole genome shotgun (WGS) entry which is preliminary data.</text>
</comment>
<dbReference type="InterPro" id="IPR018247">
    <property type="entry name" value="EF_Hand_1_Ca_BS"/>
</dbReference>
<feature type="region of interest" description="Disordered" evidence="9">
    <location>
        <begin position="56"/>
        <end position="83"/>
    </location>
</feature>
<dbReference type="AlphaFoldDB" id="A0AA36HNQ5"/>
<evidence type="ECO:0000256" key="5">
    <source>
        <dbReference type="ARBA" id="ARBA00022837"/>
    </source>
</evidence>
<feature type="region of interest" description="Disordered" evidence="9">
    <location>
        <begin position="433"/>
        <end position="486"/>
    </location>
</feature>
<evidence type="ECO:0000256" key="6">
    <source>
        <dbReference type="ARBA" id="ARBA00022989"/>
    </source>
</evidence>
<keyword evidence="6" id="KW-1133">Transmembrane helix</keyword>
<evidence type="ECO:0000256" key="4">
    <source>
        <dbReference type="ARBA" id="ARBA00022692"/>
    </source>
</evidence>
<feature type="domain" description="EF-hand" evidence="10">
    <location>
        <begin position="497"/>
        <end position="532"/>
    </location>
</feature>
<keyword evidence="3" id="KW-1003">Cell membrane</keyword>
<dbReference type="InterPro" id="IPR044669">
    <property type="entry name" value="YneE/VCCN1/2-like"/>
</dbReference>
<dbReference type="Pfam" id="PF25539">
    <property type="entry name" value="Bestrophin_2"/>
    <property type="match status" value="1"/>
</dbReference>
<evidence type="ECO:0000313" key="12">
    <source>
        <dbReference type="Proteomes" id="UP001178507"/>
    </source>
</evidence>
<dbReference type="SUPFAM" id="SSF47473">
    <property type="entry name" value="EF-hand"/>
    <property type="match status" value="1"/>
</dbReference>
<dbReference type="SMART" id="SM00054">
    <property type="entry name" value="EFh"/>
    <property type="match status" value="2"/>
</dbReference>
<keyword evidence="2" id="KW-0813">Transport</keyword>
<reference evidence="11" key="1">
    <citation type="submission" date="2023-08" db="EMBL/GenBank/DDBJ databases">
        <authorList>
            <person name="Chen Y."/>
            <person name="Shah S."/>
            <person name="Dougan E. K."/>
            <person name="Thang M."/>
            <person name="Chan C."/>
        </authorList>
    </citation>
    <scope>NUCLEOTIDE SEQUENCE</scope>
</reference>
<feature type="compositionally biased region" description="Polar residues" evidence="9">
    <location>
        <begin position="442"/>
        <end position="453"/>
    </location>
</feature>
<feature type="region of interest" description="Disordered" evidence="9">
    <location>
        <begin position="1"/>
        <end position="35"/>
    </location>
</feature>
<dbReference type="PANTHER" id="PTHR33281">
    <property type="entry name" value="UPF0187 PROTEIN YNEE"/>
    <property type="match status" value="1"/>
</dbReference>
<feature type="compositionally biased region" description="Basic and acidic residues" evidence="9">
    <location>
        <begin position="56"/>
        <end position="81"/>
    </location>
</feature>